<dbReference type="SUPFAM" id="SSF81301">
    <property type="entry name" value="Nucleotidyltransferase"/>
    <property type="match status" value="1"/>
</dbReference>
<evidence type="ECO:0000256" key="15">
    <source>
        <dbReference type="PIRSR" id="PIRSR622312-50"/>
    </source>
</evidence>
<dbReference type="InterPro" id="IPR036420">
    <property type="entry name" value="BRCT_dom_sf"/>
</dbReference>
<feature type="domain" description="DNA-directed DNA polymerase X" evidence="18">
    <location>
        <begin position="227"/>
        <end position="552"/>
    </location>
</feature>
<dbReference type="PRINTS" id="PR00870">
    <property type="entry name" value="DNAPOLXBETA"/>
</dbReference>
<comment type="function">
    <text evidence="16">DNA polymerase that functions in several pathways of DNA repair. Involved in base excision repair (BER) responsible for repair of lesions that give rise to abasic (AP) sites in DNA. Also contributes to DNA double-strand break repair by non-homologous end joining and homologous recombination. Has both template-dependent and template-independent (terminal transferase) DNA polymerase activities. Has also a 5'-deoxyribose-5-phosphate lyase (dRP lyase) activity.</text>
</comment>
<keyword evidence="4 16" id="KW-0808">Transferase</keyword>
<protein>
    <recommendedName>
        <fullName evidence="16">DNA polymerase</fullName>
        <ecNumber evidence="16">2.7.7.7</ecNumber>
    </recommendedName>
</protein>
<evidence type="ECO:0000256" key="8">
    <source>
        <dbReference type="ARBA" id="ARBA00022763"/>
    </source>
</evidence>
<proteinExistence type="inferred from homology"/>
<keyword evidence="5 16" id="KW-0548">Nucleotidyltransferase</keyword>
<evidence type="ECO:0000256" key="13">
    <source>
        <dbReference type="ARBA" id="ARBA00023242"/>
    </source>
</evidence>
<evidence type="ECO:0000256" key="16">
    <source>
        <dbReference type="RuleBase" id="RU366014"/>
    </source>
</evidence>
<keyword evidence="20" id="KW-1185">Reference proteome</keyword>
<dbReference type="InterPro" id="IPR010996">
    <property type="entry name" value="HHH_MUS81"/>
</dbReference>
<dbReference type="STRING" id="602072.A0A1R3S2V7"/>
<evidence type="ECO:0000256" key="2">
    <source>
        <dbReference type="ARBA" id="ARBA00008323"/>
    </source>
</evidence>
<dbReference type="Pfam" id="PF14791">
    <property type="entry name" value="DNA_pol_B_thumb"/>
    <property type="match status" value="1"/>
</dbReference>
<dbReference type="PANTHER" id="PTHR11276">
    <property type="entry name" value="DNA POLYMERASE TYPE-X FAMILY MEMBER"/>
    <property type="match status" value="1"/>
</dbReference>
<dbReference type="VEuPathDB" id="FungiDB:ASPCADRAFT_202901"/>
<organism evidence="19 20">
    <name type="scientific">Aspergillus carbonarius (strain ITEM 5010)</name>
    <dbReference type="NCBI Taxonomy" id="602072"/>
    <lineage>
        <taxon>Eukaryota</taxon>
        <taxon>Fungi</taxon>
        <taxon>Dikarya</taxon>
        <taxon>Ascomycota</taxon>
        <taxon>Pezizomycotina</taxon>
        <taxon>Eurotiomycetes</taxon>
        <taxon>Eurotiomycetidae</taxon>
        <taxon>Eurotiales</taxon>
        <taxon>Aspergillaceae</taxon>
        <taxon>Aspergillus</taxon>
        <taxon>Aspergillus subgen. Circumdati</taxon>
    </lineage>
</organism>
<keyword evidence="3" id="KW-0237">DNA synthesis</keyword>
<evidence type="ECO:0000259" key="18">
    <source>
        <dbReference type="SMART" id="SM00483"/>
    </source>
</evidence>
<dbReference type="Gene3D" id="1.10.150.20">
    <property type="entry name" value="5' to 3' exonuclease, C-terminal subdomain"/>
    <property type="match status" value="1"/>
</dbReference>
<dbReference type="InterPro" id="IPR019843">
    <property type="entry name" value="DNA_pol-X_BS"/>
</dbReference>
<dbReference type="Pfam" id="PF14792">
    <property type="entry name" value="DNA_pol_B_palm"/>
    <property type="match status" value="1"/>
</dbReference>
<dbReference type="GO" id="GO:0046872">
    <property type="term" value="F:metal ion binding"/>
    <property type="evidence" value="ECO:0007669"/>
    <property type="project" value="UniProtKB-UniRule"/>
</dbReference>
<dbReference type="InterPro" id="IPR029398">
    <property type="entry name" value="PolB_thumb"/>
</dbReference>
<comment type="catalytic activity">
    <reaction evidence="14 16">
        <text>DNA(n) + a 2'-deoxyribonucleoside 5'-triphosphate = DNA(n+1) + diphosphate</text>
        <dbReference type="Rhea" id="RHEA:22508"/>
        <dbReference type="Rhea" id="RHEA-COMP:17339"/>
        <dbReference type="Rhea" id="RHEA-COMP:17340"/>
        <dbReference type="ChEBI" id="CHEBI:33019"/>
        <dbReference type="ChEBI" id="CHEBI:61560"/>
        <dbReference type="ChEBI" id="CHEBI:173112"/>
        <dbReference type="EC" id="2.7.7.7"/>
    </reaction>
</comment>
<dbReference type="OMA" id="KWHGASA"/>
<dbReference type="OrthoDB" id="205514at2759"/>
<dbReference type="AlphaFoldDB" id="A0A1R3S2V7"/>
<dbReference type="GO" id="GO:0003677">
    <property type="term" value="F:DNA binding"/>
    <property type="evidence" value="ECO:0007669"/>
    <property type="project" value="UniProtKB-UniRule"/>
</dbReference>
<dbReference type="EC" id="2.7.7.7" evidence="16"/>
<gene>
    <name evidence="19" type="ORF">ASPCADRAFT_202901</name>
</gene>
<evidence type="ECO:0000256" key="9">
    <source>
        <dbReference type="ARBA" id="ARBA00022932"/>
    </source>
</evidence>
<dbReference type="SMART" id="SM00483">
    <property type="entry name" value="POLXc"/>
    <property type="match status" value="1"/>
</dbReference>
<keyword evidence="13 16" id="KW-0539">Nucleus</keyword>
<dbReference type="FunFam" id="1.10.150.20:FF:000010">
    <property type="entry name" value="DNA polymerase lambda"/>
    <property type="match status" value="1"/>
</dbReference>
<dbReference type="PROSITE" id="PS00522">
    <property type="entry name" value="DNA_POLYMERASE_X"/>
    <property type="match status" value="1"/>
</dbReference>
<dbReference type="Gene3D" id="3.40.50.10190">
    <property type="entry name" value="BRCT domain"/>
    <property type="match status" value="1"/>
</dbReference>
<dbReference type="EMBL" id="KV907493">
    <property type="protein sequence ID" value="OOG01043.1"/>
    <property type="molecule type" value="Genomic_DNA"/>
</dbReference>
<keyword evidence="12" id="KW-0456">Lyase</keyword>
<dbReference type="Gene3D" id="1.10.150.110">
    <property type="entry name" value="DNA polymerase beta, N-terminal domain-like"/>
    <property type="match status" value="1"/>
</dbReference>
<evidence type="ECO:0000256" key="1">
    <source>
        <dbReference type="ARBA" id="ARBA00004123"/>
    </source>
</evidence>
<keyword evidence="7" id="KW-0479">Metal-binding</keyword>
<feature type="compositionally biased region" description="Acidic residues" evidence="17">
    <location>
        <begin position="165"/>
        <end position="183"/>
    </location>
</feature>
<dbReference type="GO" id="GO:0006260">
    <property type="term" value="P:DNA replication"/>
    <property type="evidence" value="ECO:0007669"/>
    <property type="project" value="UniProtKB-KW"/>
</dbReference>
<sequence length="553" mass="62044">MRIHRAQDYGASWAEKLDDTVTHIIVDKDLTYQDVLKHLGPESLLAKVAIVNDTYTPECIGFREVLSPTRSRFRVKGIPVPAEAKEAPPANEPPSMGSLPIKATGKGKLCGIETQSSEDEDTNDLSEPLTNKLREDAPGGPAPNRERDALDDLVEEAKALKDLPLEMDSDKEEDAAEASDSETSDSSGSRPVKKKRKAVEKEDEAVNAWQQKFACMQKHDSKSTSENPNSRTIAVLQQMLDYYTRTDDHWRTLAYRKAISALRRQPKKIVTKSQALAITGIGERLADKIEEIVYTNRLRRLENATTTPEDRILQLFLGVYGAGITQASSWMAQGFKTLEDLKTKASLTQQQRVGVDHYYDFSQRIPRKEVETHGEIVRKAVRRVDSEMQVIIGGSYRRGAADCGDIDLLITKPDAKIEQIRTIILALVVPRLFKQGFLQASLASTSRDGSKWHGASMLPGGRLWRRIDLLFVPDSEIGAALIYFTGNDIFNRSMRLLASKKGMRLNQRGLYTDVLRGPQRAKLTQGRLLEGRDERRIFAILGVPWRPPEHRIC</sequence>
<comment type="similarity">
    <text evidence="2 16">Belongs to the DNA polymerase type-X family.</text>
</comment>
<dbReference type="Proteomes" id="UP000188318">
    <property type="component" value="Unassembled WGS sequence"/>
</dbReference>
<dbReference type="InterPro" id="IPR018944">
    <property type="entry name" value="DNA_pol_lambd_fingers_domain"/>
</dbReference>
<dbReference type="PANTHER" id="PTHR11276:SF28">
    <property type="entry name" value="DNA POLYMERASE LAMBDA"/>
    <property type="match status" value="1"/>
</dbReference>
<evidence type="ECO:0000313" key="20">
    <source>
        <dbReference type="Proteomes" id="UP000188318"/>
    </source>
</evidence>
<dbReference type="GO" id="GO:0016829">
    <property type="term" value="F:lyase activity"/>
    <property type="evidence" value="ECO:0007669"/>
    <property type="project" value="UniProtKB-KW"/>
</dbReference>
<evidence type="ECO:0000256" key="11">
    <source>
        <dbReference type="ARBA" id="ARBA00023204"/>
    </source>
</evidence>
<keyword evidence="6" id="KW-0235">DNA replication</keyword>
<dbReference type="Pfam" id="PF14716">
    <property type="entry name" value="HHH_8"/>
    <property type="match status" value="1"/>
</dbReference>
<dbReference type="InterPro" id="IPR022312">
    <property type="entry name" value="DNA_pol_X"/>
</dbReference>
<dbReference type="PRINTS" id="PR00869">
    <property type="entry name" value="DNAPOLX"/>
</dbReference>
<evidence type="ECO:0000256" key="12">
    <source>
        <dbReference type="ARBA" id="ARBA00023239"/>
    </source>
</evidence>
<dbReference type="FunFam" id="1.10.150.110:FF:000005">
    <property type="entry name" value="DNA polymerase POL4"/>
    <property type="match status" value="1"/>
</dbReference>
<dbReference type="InterPro" id="IPR027421">
    <property type="entry name" value="DNA_pol_lamdba_lyase_dom_sf"/>
</dbReference>
<dbReference type="SUPFAM" id="SSF47802">
    <property type="entry name" value="DNA polymerase beta, N-terminal domain-like"/>
    <property type="match status" value="1"/>
</dbReference>
<dbReference type="InterPro" id="IPR043519">
    <property type="entry name" value="NT_sf"/>
</dbReference>
<evidence type="ECO:0000256" key="14">
    <source>
        <dbReference type="ARBA" id="ARBA00049244"/>
    </source>
</evidence>
<keyword evidence="8 16" id="KW-0227">DNA damage</keyword>
<dbReference type="GO" id="GO:0006303">
    <property type="term" value="P:double-strand break repair via nonhomologous end joining"/>
    <property type="evidence" value="ECO:0007669"/>
    <property type="project" value="TreeGrafter"/>
</dbReference>
<dbReference type="GO" id="GO:0005634">
    <property type="term" value="C:nucleus"/>
    <property type="evidence" value="ECO:0007669"/>
    <property type="project" value="UniProtKB-SubCell"/>
</dbReference>
<evidence type="ECO:0000256" key="7">
    <source>
        <dbReference type="ARBA" id="ARBA00022723"/>
    </source>
</evidence>
<name>A0A1R3S2V7_ASPC5</name>
<evidence type="ECO:0000256" key="6">
    <source>
        <dbReference type="ARBA" id="ARBA00022705"/>
    </source>
</evidence>
<dbReference type="InterPro" id="IPR028207">
    <property type="entry name" value="DNA_pol_B_palm_palm"/>
</dbReference>
<dbReference type="InterPro" id="IPR002054">
    <property type="entry name" value="DNA-dir_DNA_pol_X"/>
</dbReference>
<feature type="region of interest" description="Disordered" evidence="17">
    <location>
        <begin position="160"/>
        <end position="203"/>
    </location>
</feature>
<evidence type="ECO:0000256" key="17">
    <source>
        <dbReference type="SAM" id="MobiDB-lite"/>
    </source>
</evidence>
<dbReference type="InterPro" id="IPR002008">
    <property type="entry name" value="DNA_pol_X_beta-like"/>
</dbReference>
<evidence type="ECO:0000256" key="10">
    <source>
        <dbReference type="ARBA" id="ARBA00023125"/>
    </source>
</evidence>
<dbReference type="SUPFAM" id="SSF81585">
    <property type="entry name" value="PsbU/PolX domain-like"/>
    <property type="match status" value="1"/>
</dbReference>
<reference evidence="20" key="1">
    <citation type="journal article" date="2017" name="Genome Biol.">
        <title>Comparative genomics reveals high biological diversity and specific adaptations in the industrially and medically important fungal genus Aspergillus.</title>
        <authorList>
            <person name="de Vries R.P."/>
            <person name="Riley R."/>
            <person name="Wiebenga A."/>
            <person name="Aguilar-Osorio G."/>
            <person name="Amillis S."/>
            <person name="Uchima C.A."/>
            <person name="Anderluh G."/>
            <person name="Asadollahi M."/>
            <person name="Askin M."/>
            <person name="Barry K."/>
            <person name="Battaglia E."/>
            <person name="Bayram O."/>
            <person name="Benocci T."/>
            <person name="Braus-Stromeyer S.A."/>
            <person name="Caldana C."/>
            <person name="Canovas D."/>
            <person name="Cerqueira G.C."/>
            <person name="Chen F."/>
            <person name="Chen W."/>
            <person name="Choi C."/>
            <person name="Clum A."/>
            <person name="Dos Santos R.A."/>
            <person name="Damasio A.R."/>
            <person name="Diallinas G."/>
            <person name="Emri T."/>
            <person name="Fekete E."/>
            <person name="Flipphi M."/>
            <person name="Freyberg S."/>
            <person name="Gallo A."/>
            <person name="Gournas C."/>
            <person name="Habgood R."/>
            <person name="Hainaut M."/>
            <person name="Harispe M.L."/>
            <person name="Henrissat B."/>
            <person name="Hilden K.S."/>
            <person name="Hope R."/>
            <person name="Hossain A."/>
            <person name="Karabika E."/>
            <person name="Karaffa L."/>
            <person name="Karanyi Z."/>
            <person name="Krasevec N."/>
            <person name="Kuo A."/>
            <person name="Kusch H."/>
            <person name="LaButti K."/>
            <person name="Lagendijk E.L."/>
            <person name="Lapidus A."/>
            <person name="Levasseur A."/>
            <person name="Lindquist E."/>
            <person name="Lipzen A."/>
            <person name="Logrieco A.F."/>
            <person name="MacCabe A."/>
            <person name="Maekelae M.R."/>
            <person name="Malavazi I."/>
            <person name="Melin P."/>
            <person name="Meyer V."/>
            <person name="Mielnichuk N."/>
            <person name="Miskei M."/>
            <person name="Molnar A.P."/>
            <person name="Mule G."/>
            <person name="Ngan C.Y."/>
            <person name="Orejas M."/>
            <person name="Orosz E."/>
            <person name="Ouedraogo J.P."/>
            <person name="Overkamp K.M."/>
            <person name="Park H.-S."/>
            <person name="Perrone G."/>
            <person name="Piumi F."/>
            <person name="Punt P.J."/>
            <person name="Ram A.F."/>
            <person name="Ramon A."/>
            <person name="Rauscher S."/>
            <person name="Record E."/>
            <person name="Riano-Pachon D.M."/>
            <person name="Robert V."/>
            <person name="Roehrig J."/>
            <person name="Ruller R."/>
            <person name="Salamov A."/>
            <person name="Salih N.S."/>
            <person name="Samson R.A."/>
            <person name="Sandor E."/>
            <person name="Sanguinetti M."/>
            <person name="Schuetze T."/>
            <person name="Sepcic K."/>
            <person name="Shelest E."/>
            <person name="Sherlock G."/>
            <person name="Sophianopoulou V."/>
            <person name="Squina F.M."/>
            <person name="Sun H."/>
            <person name="Susca A."/>
            <person name="Todd R.B."/>
            <person name="Tsang A."/>
            <person name="Unkles S.E."/>
            <person name="van de Wiele N."/>
            <person name="van Rossen-Uffink D."/>
            <person name="Oliveira J.V."/>
            <person name="Vesth T.C."/>
            <person name="Visser J."/>
            <person name="Yu J.-H."/>
            <person name="Zhou M."/>
            <person name="Andersen M.R."/>
            <person name="Archer D.B."/>
            <person name="Baker S.E."/>
            <person name="Benoit I."/>
            <person name="Brakhage A.A."/>
            <person name="Braus G.H."/>
            <person name="Fischer R."/>
            <person name="Frisvad J.C."/>
            <person name="Goldman G.H."/>
            <person name="Houbraken J."/>
            <person name="Oakley B."/>
            <person name="Pocsi I."/>
            <person name="Scazzocchio C."/>
            <person name="Seiboth B."/>
            <person name="vanKuyk P.A."/>
            <person name="Wortman J."/>
            <person name="Dyer P.S."/>
            <person name="Grigoriev I.V."/>
        </authorList>
    </citation>
    <scope>NUCLEOTIDE SEQUENCE [LARGE SCALE GENOMIC DNA]</scope>
    <source>
        <strain evidence="20">ITEM 5010</strain>
    </source>
</reference>
<feature type="active site" description="Nucleophile; Schiff-base intermediate with DNA; for 5'-dRP lyase activity" evidence="15">
    <location>
        <position position="288"/>
    </location>
</feature>
<feature type="region of interest" description="Disordered" evidence="17">
    <location>
        <begin position="84"/>
        <end position="147"/>
    </location>
</feature>
<dbReference type="Gene3D" id="3.30.210.10">
    <property type="entry name" value="DNA polymerase, thumb domain"/>
    <property type="match status" value="1"/>
</dbReference>
<dbReference type="InterPro" id="IPR037160">
    <property type="entry name" value="DNA_Pol_thumb_sf"/>
</dbReference>
<evidence type="ECO:0000313" key="19">
    <source>
        <dbReference type="EMBL" id="OOG01043.1"/>
    </source>
</evidence>
<dbReference type="Pfam" id="PF10391">
    <property type="entry name" value="DNA_pol_lambd_f"/>
    <property type="match status" value="1"/>
</dbReference>
<keyword evidence="10" id="KW-0238">DNA-binding</keyword>
<keyword evidence="9 16" id="KW-0239">DNA-directed DNA polymerase</keyword>
<evidence type="ECO:0000256" key="5">
    <source>
        <dbReference type="ARBA" id="ARBA00022695"/>
    </source>
</evidence>
<accession>A0A1R3S2V7</accession>
<dbReference type="FunFam" id="3.30.210.10:FF:000001">
    <property type="entry name" value="DNA polymerase lambda"/>
    <property type="match status" value="1"/>
</dbReference>
<evidence type="ECO:0000256" key="4">
    <source>
        <dbReference type="ARBA" id="ARBA00022679"/>
    </source>
</evidence>
<dbReference type="CDD" id="cd00141">
    <property type="entry name" value="NT_POLXc"/>
    <property type="match status" value="1"/>
</dbReference>
<keyword evidence="11 16" id="KW-0234">DNA repair</keyword>
<evidence type="ECO:0000256" key="3">
    <source>
        <dbReference type="ARBA" id="ARBA00022634"/>
    </source>
</evidence>
<dbReference type="GO" id="GO:0003887">
    <property type="term" value="F:DNA-directed DNA polymerase activity"/>
    <property type="evidence" value="ECO:0007669"/>
    <property type="project" value="UniProtKB-UniRule"/>
</dbReference>
<dbReference type="Gene3D" id="3.30.460.10">
    <property type="entry name" value="Beta Polymerase, domain 2"/>
    <property type="match status" value="1"/>
</dbReference>
<comment type="subcellular location">
    <subcellularLocation>
        <location evidence="1 16">Nucleus</location>
    </subcellularLocation>
</comment>